<evidence type="ECO:0000256" key="4">
    <source>
        <dbReference type="ARBA" id="ARBA00022692"/>
    </source>
</evidence>
<reference evidence="8" key="1">
    <citation type="submission" date="2021-01" db="UniProtKB">
        <authorList>
            <consortium name="EnsemblMetazoa"/>
        </authorList>
    </citation>
    <scope>IDENTIFICATION</scope>
</reference>
<feature type="transmembrane region" description="Helical" evidence="7">
    <location>
        <begin position="30"/>
        <end position="53"/>
    </location>
</feature>
<dbReference type="InterPro" id="IPR004835">
    <property type="entry name" value="Chitin_synth"/>
</dbReference>
<keyword evidence="5 7" id="KW-1133">Transmembrane helix</keyword>
<proteinExistence type="predicted"/>
<evidence type="ECO:0000256" key="3">
    <source>
        <dbReference type="ARBA" id="ARBA00022676"/>
    </source>
</evidence>
<organism evidence="8 9">
    <name type="scientific">Clytia hemisphaerica</name>
    <dbReference type="NCBI Taxonomy" id="252671"/>
    <lineage>
        <taxon>Eukaryota</taxon>
        <taxon>Metazoa</taxon>
        <taxon>Cnidaria</taxon>
        <taxon>Hydrozoa</taxon>
        <taxon>Hydroidolina</taxon>
        <taxon>Leptothecata</taxon>
        <taxon>Obeliida</taxon>
        <taxon>Clytiidae</taxon>
        <taxon>Clytia</taxon>
    </lineage>
</organism>
<dbReference type="Proteomes" id="UP000594262">
    <property type="component" value="Unplaced"/>
</dbReference>
<dbReference type="GO" id="GO:0071944">
    <property type="term" value="C:cell periphery"/>
    <property type="evidence" value="ECO:0007669"/>
    <property type="project" value="TreeGrafter"/>
</dbReference>
<dbReference type="AlphaFoldDB" id="A0A7M5UZP1"/>
<dbReference type="OrthoDB" id="370884at2759"/>
<evidence type="ECO:0000256" key="6">
    <source>
        <dbReference type="ARBA" id="ARBA00023136"/>
    </source>
</evidence>
<protein>
    <recommendedName>
        <fullName evidence="2">chitin synthase</fullName>
        <ecNumber evidence="2">2.4.1.16</ecNumber>
    </recommendedName>
</protein>
<evidence type="ECO:0000256" key="7">
    <source>
        <dbReference type="SAM" id="Phobius"/>
    </source>
</evidence>
<evidence type="ECO:0000313" key="9">
    <source>
        <dbReference type="Proteomes" id="UP000594262"/>
    </source>
</evidence>
<dbReference type="GO" id="GO:0006031">
    <property type="term" value="P:chitin biosynthetic process"/>
    <property type="evidence" value="ECO:0007669"/>
    <property type="project" value="TreeGrafter"/>
</dbReference>
<feature type="transmembrane region" description="Helical" evidence="7">
    <location>
        <begin position="353"/>
        <end position="374"/>
    </location>
</feature>
<dbReference type="PANTHER" id="PTHR22914:SF46">
    <property type="entry name" value="CHITIN SYNTHASE"/>
    <property type="match status" value="1"/>
</dbReference>
<dbReference type="PANTHER" id="PTHR22914">
    <property type="entry name" value="CHITIN SYNTHASE"/>
    <property type="match status" value="1"/>
</dbReference>
<feature type="transmembrane region" description="Helical" evidence="7">
    <location>
        <begin position="436"/>
        <end position="464"/>
    </location>
</feature>
<accession>A0A7M5UZP1</accession>
<dbReference type="EnsemblMetazoa" id="CLYHEMT000927.1">
    <property type="protein sequence ID" value="CLYHEMP000927.1"/>
    <property type="gene ID" value="CLYHEMG000927"/>
</dbReference>
<dbReference type="Pfam" id="PF03142">
    <property type="entry name" value="Chitin_synth_2"/>
    <property type="match status" value="1"/>
</dbReference>
<dbReference type="InterPro" id="IPR029044">
    <property type="entry name" value="Nucleotide-diphossugar_trans"/>
</dbReference>
<feature type="transmembrane region" description="Helical" evidence="7">
    <location>
        <begin position="7"/>
        <end position="24"/>
    </location>
</feature>
<dbReference type="EC" id="2.4.1.16" evidence="2"/>
<evidence type="ECO:0000256" key="2">
    <source>
        <dbReference type="ARBA" id="ARBA00012543"/>
    </source>
</evidence>
<evidence type="ECO:0000256" key="5">
    <source>
        <dbReference type="ARBA" id="ARBA00022989"/>
    </source>
</evidence>
<evidence type="ECO:0000313" key="8">
    <source>
        <dbReference type="EnsemblMetazoa" id="CLYHEMP000927.1"/>
    </source>
</evidence>
<keyword evidence="9" id="KW-1185">Reference proteome</keyword>
<comment type="subcellular location">
    <subcellularLocation>
        <location evidence="1">Membrane</location>
        <topology evidence="1">Multi-pass membrane protein</topology>
    </subcellularLocation>
</comment>
<name>A0A7M5UZP1_9CNID</name>
<sequence length="499" mass="57915">MNLQHFLYLLFIVLLNGCLITLGVTSPVGVINMLVVGVTHFRDTFFVLIRILFKPCVRMQADEDDDEALRNVLCVIPTYKEEAKEVTATLDSLIAQEETKLVHRRIVMVCDGYLRFGEIFSSMILIESFKYKTYKQKLNQVSIFFCTYNGYDLILMLKHENAGKKDSLILVDNIFVDSTFTEIRQVLLKFYNITEFHFIFHTDADSVISPNTLRRHSKIMQTNPKISGVTGIVMVPEKYRFWSLFQGFQYYYGQLIRRLTESMWGKPTCMPGCTNMVNITHDCIIEASTRYQKLPSRTHIFQVKNRLQGTDRRYTNCVLQHSKDVRLVTDGEARCFTVPPQTFKHFRSQRKRWTSNAITGYFFILTGTNIPWFVRVLAAIDLFRIHTCVTRLVSTALLMSHITDLQLVQIILMVLVFGIPYFYFLFFAIKLKKYGLFLFTGSIVSKFVSPFITVYNFLYCVYYFTDISWGLSHGAVKGERVISVTEDYPVKDNDPETLV</sequence>
<keyword evidence="6 7" id="KW-0472">Membrane</keyword>
<feature type="transmembrane region" description="Helical" evidence="7">
    <location>
        <begin position="407"/>
        <end position="429"/>
    </location>
</feature>
<keyword evidence="3" id="KW-0808">Transferase</keyword>
<keyword evidence="4 7" id="KW-0812">Transmembrane</keyword>
<dbReference type="GO" id="GO:0016020">
    <property type="term" value="C:membrane"/>
    <property type="evidence" value="ECO:0007669"/>
    <property type="project" value="UniProtKB-SubCell"/>
</dbReference>
<dbReference type="GO" id="GO:0004100">
    <property type="term" value="F:chitin synthase activity"/>
    <property type="evidence" value="ECO:0007669"/>
    <property type="project" value="UniProtKB-EC"/>
</dbReference>
<evidence type="ECO:0000256" key="1">
    <source>
        <dbReference type="ARBA" id="ARBA00004141"/>
    </source>
</evidence>
<keyword evidence="3" id="KW-0328">Glycosyltransferase</keyword>
<dbReference type="Gene3D" id="3.90.550.10">
    <property type="entry name" value="Spore Coat Polysaccharide Biosynthesis Protein SpsA, Chain A"/>
    <property type="match status" value="1"/>
</dbReference>
<dbReference type="SUPFAM" id="SSF53448">
    <property type="entry name" value="Nucleotide-diphospho-sugar transferases"/>
    <property type="match status" value="1"/>
</dbReference>